<comment type="caution">
    <text evidence="2">The sequence shown here is derived from an EMBL/GenBank/DDBJ whole genome shotgun (WGS) entry which is preliminary data.</text>
</comment>
<dbReference type="Proteomes" id="UP000784294">
    <property type="component" value="Unassembled WGS sequence"/>
</dbReference>
<sequence length="303" mass="34002">MDRLNSRVKELRSENNLLLAELQEGRSARAELDVFRMTLLRVNEMSDRLSEHDILDLIASAVSSSGYSKLEQENPPTSFHRQAATEDLPTKSTFLMAKPNLTDSAEVDIFPAPTCTGKTSAHGIAASSSLVVSWLRAIQTQLLRSSRGLASANEAVESTNRAWQTALDESSRRFNQLADTITRMANDQLESRRLEEVYKKEIEVVLNSQLTHRVEQMSRSETLQEDPSILDDSSGLPPATRAVLLAHRCRQAELKLTSNHEHFEQQLDEAKHESSSLKEQIEQLKTVSFPFHLVTIFMSCQGP</sequence>
<organism evidence="2 3">
    <name type="scientific">Protopolystoma xenopodis</name>
    <dbReference type="NCBI Taxonomy" id="117903"/>
    <lineage>
        <taxon>Eukaryota</taxon>
        <taxon>Metazoa</taxon>
        <taxon>Spiralia</taxon>
        <taxon>Lophotrochozoa</taxon>
        <taxon>Platyhelminthes</taxon>
        <taxon>Monogenea</taxon>
        <taxon>Polyopisthocotylea</taxon>
        <taxon>Polystomatidea</taxon>
        <taxon>Polystomatidae</taxon>
        <taxon>Protopolystoma</taxon>
    </lineage>
</organism>
<name>A0A3S5CQL7_9PLAT</name>
<keyword evidence="1" id="KW-0175">Coiled coil</keyword>
<keyword evidence="3" id="KW-1185">Reference proteome</keyword>
<evidence type="ECO:0000313" key="2">
    <source>
        <dbReference type="EMBL" id="VEL40206.1"/>
    </source>
</evidence>
<gene>
    <name evidence="2" type="ORF">PXEA_LOCUS33646</name>
</gene>
<reference evidence="2" key="1">
    <citation type="submission" date="2018-11" db="EMBL/GenBank/DDBJ databases">
        <authorList>
            <consortium name="Pathogen Informatics"/>
        </authorList>
    </citation>
    <scope>NUCLEOTIDE SEQUENCE</scope>
</reference>
<feature type="coiled-coil region" evidence="1">
    <location>
        <begin position="1"/>
        <end position="28"/>
    </location>
</feature>
<evidence type="ECO:0000256" key="1">
    <source>
        <dbReference type="SAM" id="Coils"/>
    </source>
</evidence>
<accession>A0A3S5CQL7</accession>
<dbReference type="EMBL" id="CAAALY010264047">
    <property type="protein sequence ID" value="VEL40206.1"/>
    <property type="molecule type" value="Genomic_DNA"/>
</dbReference>
<protein>
    <submittedName>
        <fullName evidence="2">Uncharacterized protein</fullName>
    </submittedName>
</protein>
<feature type="coiled-coil region" evidence="1">
    <location>
        <begin position="253"/>
        <end position="287"/>
    </location>
</feature>
<dbReference type="AlphaFoldDB" id="A0A3S5CQL7"/>
<proteinExistence type="predicted"/>
<evidence type="ECO:0000313" key="3">
    <source>
        <dbReference type="Proteomes" id="UP000784294"/>
    </source>
</evidence>